<evidence type="ECO:0000256" key="4">
    <source>
        <dbReference type="ARBA" id="ARBA00022723"/>
    </source>
</evidence>
<dbReference type="CDD" id="cd01637">
    <property type="entry name" value="IMPase_like"/>
    <property type="match status" value="1"/>
</dbReference>
<dbReference type="PANTHER" id="PTHR20854:SF4">
    <property type="entry name" value="INOSITOL-1-MONOPHOSPHATASE-RELATED"/>
    <property type="match status" value="1"/>
</dbReference>
<comment type="catalytic activity">
    <reaction evidence="1">
        <text>a myo-inositol phosphate + H2O = myo-inositol + phosphate</text>
        <dbReference type="Rhea" id="RHEA:24056"/>
        <dbReference type="ChEBI" id="CHEBI:15377"/>
        <dbReference type="ChEBI" id="CHEBI:17268"/>
        <dbReference type="ChEBI" id="CHEBI:43474"/>
        <dbReference type="ChEBI" id="CHEBI:84139"/>
        <dbReference type="EC" id="3.1.3.25"/>
    </reaction>
</comment>
<dbReference type="EMBL" id="LNQL01000001">
    <property type="protein sequence ID" value="KSU50522.1"/>
    <property type="molecule type" value="Genomic_DNA"/>
</dbReference>
<dbReference type="GO" id="GO:0006020">
    <property type="term" value="P:inositol metabolic process"/>
    <property type="evidence" value="ECO:0007669"/>
    <property type="project" value="TreeGrafter"/>
</dbReference>
<evidence type="ECO:0000256" key="6">
    <source>
        <dbReference type="ARBA" id="ARBA00022842"/>
    </source>
</evidence>
<dbReference type="EC" id="3.1.3.25" evidence="3"/>
<dbReference type="Proteomes" id="UP000053797">
    <property type="component" value="Unassembled WGS sequence"/>
</dbReference>
<evidence type="ECO:0000256" key="3">
    <source>
        <dbReference type="ARBA" id="ARBA00013106"/>
    </source>
</evidence>
<dbReference type="SUPFAM" id="SSF56655">
    <property type="entry name" value="Carbohydrate phosphatase"/>
    <property type="match status" value="1"/>
</dbReference>
<dbReference type="GO" id="GO:0046854">
    <property type="term" value="P:phosphatidylinositol phosphate biosynthetic process"/>
    <property type="evidence" value="ECO:0007669"/>
    <property type="project" value="InterPro"/>
</dbReference>
<evidence type="ECO:0000313" key="9">
    <source>
        <dbReference type="Proteomes" id="UP000053797"/>
    </source>
</evidence>
<organism evidence="8 9">
    <name type="scientific">Exiguobacterium indicum</name>
    <dbReference type="NCBI Taxonomy" id="296995"/>
    <lineage>
        <taxon>Bacteria</taxon>
        <taxon>Bacillati</taxon>
        <taxon>Bacillota</taxon>
        <taxon>Bacilli</taxon>
        <taxon>Bacillales</taxon>
        <taxon>Bacillales Family XII. Incertae Sedis</taxon>
        <taxon>Exiguobacterium</taxon>
    </lineage>
</organism>
<dbReference type="InterPro" id="IPR020550">
    <property type="entry name" value="Inositol_monophosphatase_CS"/>
</dbReference>
<comment type="cofactor">
    <cofactor evidence="2 7">
        <name>Mg(2+)</name>
        <dbReference type="ChEBI" id="CHEBI:18420"/>
    </cofactor>
</comment>
<name>A0A0V8GJZ9_9BACL</name>
<dbReference type="AlphaFoldDB" id="A0A0V8GJZ9"/>
<evidence type="ECO:0000256" key="5">
    <source>
        <dbReference type="ARBA" id="ARBA00022801"/>
    </source>
</evidence>
<dbReference type="PROSITE" id="PS00629">
    <property type="entry name" value="IMP_1"/>
    <property type="match status" value="1"/>
</dbReference>
<dbReference type="RefSeq" id="WP_035396699.1">
    <property type="nucleotide sequence ID" value="NZ_FMYN01000001.1"/>
</dbReference>
<dbReference type="Pfam" id="PF00459">
    <property type="entry name" value="Inositol_P"/>
    <property type="match status" value="1"/>
</dbReference>
<evidence type="ECO:0000313" key="8">
    <source>
        <dbReference type="EMBL" id="KSU50522.1"/>
    </source>
</evidence>
<keyword evidence="4 7" id="KW-0479">Metal-binding</keyword>
<feature type="binding site" evidence="7">
    <location>
        <position position="65"/>
    </location>
    <ligand>
        <name>Mg(2+)</name>
        <dbReference type="ChEBI" id="CHEBI:18420"/>
        <label>1</label>
        <note>catalytic</note>
    </ligand>
</feature>
<dbReference type="FunFam" id="3.30.540.10:FF:000003">
    <property type="entry name" value="Inositol-1-monophosphatase"/>
    <property type="match status" value="1"/>
</dbReference>
<feature type="binding site" evidence="7">
    <location>
        <position position="86"/>
    </location>
    <ligand>
        <name>Mg(2+)</name>
        <dbReference type="ChEBI" id="CHEBI:18420"/>
        <label>1</label>
        <note>catalytic</note>
    </ligand>
</feature>
<dbReference type="GO" id="GO:0008934">
    <property type="term" value="F:inositol monophosphate 1-phosphatase activity"/>
    <property type="evidence" value="ECO:0007669"/>
    <property type="project" value="TreeGrafter"/>
</dbReference>
<accession>A0A0V8GJZ9</accession>
<sequence length="261" mass="29303">MQIELDAIDLIKRAGKYIREKIDGSYHVEQKTGKSDLVTEIDQAVEDLLIQGILDRYPNHHIYGEEGRIARPDTLEGTIWFVDPIDGTMNFIRQKRMFAISIAIMVDGELRYGFVYDVMADELFHVIKGHGAYQNGIRLPQIEERSVKEAIICMNATWVTPNRRINTDRLAPLVRHAVGVRAIGAASLELAWTAAGRVDGYITMRNMPWDYAAGQLLIEEVGGRVGTITGESMSFLEQTSVLAGSQTFVEDVLTFVQTQED</sequence>
<proteinExistence type="predicted"/>
<evidence type="ECO:0000256" key="7">
    <source>
        <dbReference type="PIRSR" id="PIRSR600760-2"/>
    </source>
</evidence>
<evidence type="ECO:0000256" key="1">
    <source>
        <dbReference type="ARBA" id="ARBA00001033"/>
    </source>
</evidence>
<dbReference type="PANTHER" id="PTHR20854">
    <property type="entry name" value="INOSITOL MONOPHOSPHATASE"/>
    <property type="match status" value="1"/>
</dbReference>
<dbReference type="Gene3D" id="3.30.540.10">
    <property type="entry name" value="Fructose-1,6-Bisphosphatase, subunit A, domain 1"/>
    <property type="match status" value="1"/>
</dbReference>
<keyword evidence="5" id="KW-0378">Hydrolase</keyword>
<feature type="binding site" evidence="7">
    <location>
        <position position="210"/>
    </location>
    <ligand>
        <name>Mg(2+)</name>
        <dbReference type="ChEBI" id="CHEBI:18420"/>
        <label>1</label>
        <note>catalytic</note>
    </ligand>
</feature>
<feature type="binding site" evidence="7">
    <location>
        <position position="83"/>
    </location>
    <ligand>
        <name>Mg(2+)</name>
        <dbReference type="ChEBI" id="CHEBI:18420"/>
        <label>1</label>
        <note>catalytic</note>
    </ligand>
</feature>
<keyword evidence="6 7" id="KW-0460">Magnesium</keyword>
<dbReference type="InterPro" id="IPR000760">
    <property type="entry name" value="Inositol_monophosphatase-like"/>
</dbReference>
<dbReference type="PROSITE" id="PS00630">
    <property type="entry name" value="IMP_2"/>
    <property type="match status" value="1"/>
</dbReference>
<protein>
    <recommendedName>
        <fullName evidence="3">inositol-phosphate phosphatase</fullName>
        <ecNumber evidence="3">3.1.3.25</ecNumber>
    </recommendedName>
</protein>
<dbReference type="GO" id="GO:0046872">
    <property type="term" value="F:metal ion binding"/>
    <property type="evidence" value="ECO:0007669"/>
    <property type="project" value="UniProtKB-KW"/>
</dbReference>
<reference evidence="8 9" key="1">
    <citation type="journal article" date="2015" name="Int. J. Syst. Evol. Microbiol.">
        <title>Exiguobacterium enclense sp. nov., isolated from sediment.</title>
        <authorList>
            <person name="Dastager S.G."/>
            <person name="Mawlankar R."/>
            <person name="Sonalkar V.V."/>
            <person name="Thorat M.N."/>
            <person name="Mual P."/>
            <person name="Verma A."/>
            <person name="Krishnamurthi S."/>
            <person name="Tang S.K."/>
            <person name="Li W.J."/>
        </authorList>
    </citation>
    <scope>NUCLEOTIDE SEQUENCE [LARGE SCALE GENOMIC DNA]</scope>
    <source>
        <strain evidence="8 9">NIO-1109</strain>
    </source>
</reference>
<evidence type="ECO:0000256" key="2">
    <source>
        <dbReference type="ARBA" id="ARBA00001946"/>
    </source>
</evidence>
<dbReference type="InterPro" id="IPR020583">
    <property type="entry name" value="Inositol_monoP_metal-BS"/>
</dbReference>
<dbReference type="Gene3D" id="3.40.190.80">
    <property type="match status" value="1"/>
</dbReference>
<dbReference type="PRINTS" id="PR00377">
    <property type="entry name" value="IMPHPHTASES"/>
</dbReference>
<dbReference type="GO" id="GO:0007165">
    <property type="term" value="P:signal transduction"/>
    <property type="evidence" value="ECO:0007669"/>
    <property type="project" value="TreeGrafter"/>
</dbReference>
<gene>
    <name evidence="8" type="ORF">AS033_03830</name>
</gene>
<feature type="binding site" evidence="7">
    <location>
        <position position="85"/>
    </location>
    <ligand>
        <name>Mg(2+)</name>
        <dbReference type="ChEBI" id="CHEBI:18420"/>
        <label>1</label>
        <note>catalytic</note>
    </ligand>
</feature>
<dbReference type="OrthoDB" id="9772456at2"/>
<comment type="caution">
    <text evidence="8">The sequence shown here is derived from an EMBL/GenBank/DDBJ whole genome shotgun (WGS) entry which is preliminary data.</text>
</comment>